<dbReference type="Proteomes" id="UP000236161">
    <property type="component" value="Unassembled WGS sequence"/>
</dbReference>
<feature type="coiled-coil region" evidence="7">
    <location>
        <begin position="176"/>
        <end position="260"/>
    </location>
</feature>
<dbReference type="InterPro" id="IPR008672">
    <property type="entry name" value="Mad1"/>
</dbReference>
<dbReference type="GO" id="GO:0051315">
    <property type="term" value="P:attachment of mitotic spindle microtubules to kinetochore"/>
    <property type="evidence" value="ECO:0007669"/>
    <property type="project" value="TreeGrafter"/>
</dbReference>
<dbReference type="SUPFAM" id="SSF75704">
    <property type="entry name" value="Mitotic arrest deficient-like 1, Mad1"/>
    <property type="match status" value="1"/>
</dbReference>
<evidence type="ECO:0000313" key="9">
    <source>
        <dbReference type="Proteomes" id="UP000236161"/>
    </source>
</evidence>
<keyword evidence="4" id="KW-0498">Mitosis</keyword>
<evidence type="ECO:0000256" key="5">
    <source>
        <dbReference type="ARBA" id="ARBA00023242"/>
    </source>
</evidence>
<keyword evidence="6" id="KW-0131">Cell cycle</keyword>
<sequence>MCRGTDFRASKGRFLESRARGKERGSISSRLKMILRTPPPRKRRAESVADHESPVSDRRLVPYVEPSDDFVCSYQCRQMVKSEFVIAMNTAEKKVVEYESKLETLTNELNKSEQECERFRQSLLFLEQQFQASKGRQNALQEQLLKESSDFQERYHTLLKRYSELETQLKKEVDMRNRAELVAENAKVKASTMEEELRTASERNEKEKGKLQMVLSHLEDESKLSIARVNAKLERMKIRANTSEKEAESMKKSFADLQKQLSQCLHEKSQIECMLSRGNSPVIKTSPSEHQTLVKHLQDELRYCVAELQEARKLKSSHLDNEFLKEQLLEERGRQEKGELELSKLREVEIHAQKLECELTSWKSLLKEIPDVSCYDDVPKKIAQLQKETIENMLKVGEANARLKEMEVSLESANIVKEQAEKECNLANKKAELLESQVNQLELMLSSASEECEKLKRDAIVWSRQKSGIFESEQANETAIKNLEMLLEQREHAIRELENHLNQQREVINREHEEVKLLNEMLSIETRKMKSLEREGDRLRSEISLLESKLGHGDYLATNTKVLRMVNTLGVDSEAKRTIEVLQAELQKAQAKLQAIEELKGQSANVLNVDIPEKLAQLKGQIAVLEKREERYKAVFAEKISIFRRACCSLFGYKIVMDEQQRPNGIPVTRFTLQSIYAQNDDEKLEFEYESGNVTIMENDYTSQPEISRQVEIFVRKMNSVPAFTANLTVESFDKRTLS</sequence>
<dbReference type="GO" id="GO:0007094">
    <property type="term" value="P:mitotic spindle assembly checkpoint signaling"/>
    <property type="evidence" value="ECO:0007669"/>
    <property type="project" value="InterPro"/>
</dbReference>
<dbReference type="STRING" id="1088818.A0A2I0BB69"/>
<dbReference type="Gene3D" id="1.20.5.170">
    <property type="match status" value="1"/>
</dbReference>
<keyword evidence="7" id="KW-0175">Coiled coil</keyword>
<gene>
    <name evidence="8" type="ORF">AXF42_Ash019055</name>
</gene>
<name>A0A2I0BB69_9ASPA</name>
<evidence type="ECO:0000256" key="1">
    <source>
        <dbReference type="ARBA" id="ARBA00004123"/>
    </source>
</evidence>
<dbReference type="Gene3D" id="3.30.457.60">
    <property type="match status" value="1"/>
</dbReference>
<keyword evidence="3" id="KW-0132">Cell division</keyword>
<evidence type="ECO:0000256" key="2">
    <source>
        <dbReference type="ARBA" id="ARBA00008029"/>
    </source>
</evidence>
<evidence type="ECO:0000256" key="6">
    <source>
        <dbReference type="ARBA" id="ARBA00023306"/>
    </source>
</evidence>
<accession>A0A2I0BB69</accession>
<dbReference type="Pfam" id="PF05557">
    <property type="entry name" value="MAD"/>
    <property type="match status" value="1"/>
</dbReference>
<evidence type="ECO:0000256" key="7">
    <source>
        <dbReference type="SAM" id="Coils"/>
    </source>
</evidence>
<dbReference type="GO" id="GO:0051301">
    <property type="term" value="P:cell division"/>
    <property type="evidence" value="ECO:0007669"/>
    <property type="project" value="UniProtKB-KW"/>
</dbReference>
<reference evidence="8 9" key="1">
    <citation type="journal article" date="2017" name="Nature">
        <title>The Apostasia genome and the evolution of orchids.</title>
        <authorList>
            <person name="Zhang G.Q."/>
            <person name="Liu K.W."/>
            <person name="Li Z."/>
            <person name="Lohaus R."/>
            <person name="Hsiao Y.Y."/>
            <person name="Niu S.C."/>
            <person name="Wang J.Y."/>
            <person name="Lin Y.C."/>
            <person name="Xu Q."/>
            <person name="Chen L.J."/>
            <person name="Yoshida K."/>
            <person name="Fujiwara S."/>
            <person name="Wang Z.W."/>
            <person name="Zhang Y.Q."/>
            <person name="Mitsuda N."/>
            <person name="Wang M."/>
            <person name="Liu G.H."/>
            <person name="Pecoraro L."/>
            <person name="Huang H.X."/>
            <person name="Xiao X.J."/>
            <person name="Lin M."/>
            <person name="Wu X.Y."/>
            <person name="Wu W.L."/>
            <person name="Chen Y.Y."/>
            <person name="Chang S.B."/>
            <person name="Sakamoto S."/>
            <person name="Ohme-Takagi M."/>
            <person name="Yagi M."/>
            <person name="Zeng S.J."/>
            <person name="Shen C.Y."/>
            <person name="Yeh C.M."/>
            <person name="Luo Y.B."/>
            <person name="Tsai W.C."/>
            <person name="Van de Peer Y."/>
            <person name="Liu Z.J."/>
        </authorList>
    </citation>
    <scope>NUCLEOTIDE SEQUENCE [LARGE SCALE GENOMIC DNA]</scope>
    <source>
        <strain evidence="9">cv. Shenzhen</strain>
        <tissue evidence="8">Stem</tissue>
    </source>
</reference>
<dbReference type="OrthoDB" id="331602at2759"/>
<dbReference type="AlphaFoldDB" id="A0A2I0BB69"/>
<evidence type="ECO:0008006" key="10">
    <source>
        <dbReference type="Google" id="ProtNLM"/>
    </source>
</evidence>
<dbReference type="FunFam" id="3.30.457.60:FF:000004">
    <property type="entry name" value="Mitotic spindle checkpoint protein MAD1"/>
    <property type="match status" value="1"/>
</dbReference>
<comment type="similarity">
    <text evidence="2">Belongs to the MAD1 family.</text>
</comment>
<dbReference type="PANTHER" id="PTHR23168">
    <property type="entry name" value="MITOTIC SPINDLE ASSEMBLY CHECKPOINT PROTEIN MAD1 MITOTIC ARREST DEFICIENT-LIKE PROTEIN 1"/>
    <property type="match status" value="1"/>
</dbReference>
<protein>
    <recommendedName>
        <fullName evidence="10">Mitotic spindle checkpoint protein MAD1</fullName>
    </recommendedName>
</protein>
<keyword evidence="9" id="KW-1185">Reference proteome</keyword>
<dbReference type="SUPFAM" id="SSF57997">
    <property type="entry name" value="Tropomyosin"/>
    <property type="match status" value="1"/>
</dbReference>
<evidence type="ECO:0000256" key="3">
    <source>
        <dbReference type="ARBA" id="ARBA00022618"/>
    </source>
</evidence>
<evidence type="ECO:0000313" key="8">
    <source>
        <dbReference type="EMBL" id="PKA65043.1"/>
    </source>
</evidence>
<proteinExistence type="inferred from homology"/>
<comment type="subcellular location">
    <subcellularLocation>
        <location evidence="1">Nucleus</location>
    </subcellularLocation>
</comment>
<dbReference type="PANTHER" id="PTHR23168:SF0">
    <property type="entry name" value="MITOTIC SPINDLE ASSEMBLY CHECKPOINT PROTEIN MAD1"/>
    <property type="match status" value="1"/>
</dbReference>
<dbReference type="GO" id="GO:0000776">
    <property type="term" value="C:kinetochore"/>
    <property type="evidence" value="ECO:0007669"/>
    <property type="project" value="TreeGrafter"/>
</dbReference>
<keyword evidence="5" id="KW-0539">Nucleus</keyword>
<dbReference type="GO" id="GO:0072686">
    <property type="term" value="C:mitotic spindle"/>
    <property type="evidence" value="ECO:0007669"/>
    <property type="project" value="TreeGrafter"/>
</dbReference>
<feature type="coiled-coil region" evidence="7">
    <location>
        <begin position="88"/>
        <end position="129"/>
    </location>
</feature>
<dbReference type="GO" id="GO:0005635">
    <property type="term" value="C:nuclear envelope"/>
    <property type="evidence" value="ECO:0007669"/>
    <property type="project" value="TreeGrafter"/>
</dbReference>
<organism evidence="8 9">
    <name type="scientific">Apostasia shenzhenica</name>
    <dbReference type="NCBI Taxonomy" id="1088818"/>
    <lineage>
        <taxon>Eukaryota</taxon>
        <taxon>Viridiplantae</taxon>
        <taxon>Streptophyta</taxon>
        <taxon>Embryophyta</taxon>
        <taxon>Tracheophyta</taxon>
        <taxon>Spermatophyta</taxon>
        <taxon>Magnoliopsida</taxon>
        <taxon>Liliopsida</taxon>
        <taxon>Asparagales</taxon>
        <taxon>Orchidaceae</taxon>
        <taxon>Apostasioideae</taxon>
        <taxon>Apostasia</taxon>
    </lineage>
</organism>
<dbReference type="EMBL" id="KZ451898">
    <property type="protein sequence ID" value="PKA65043.1"/>
    <property type="molecule type" value="Genomic_DNA"/>
</dbReference>
<feature type="coiled-coil region" evidence="7">
    <location>
        <begin position="403"/>
        <end position="635"/>
    </location>
</feature>
<evidence type="ECO:0000256" key="4">
    <source>
        <dbReference type="ARBA" id="ARBA00022776"/>
    </source>
</evidence>